<dbReference type="InterPro" id="IPR052058">
    <property type="entry name" value="Alcohol_O-acetyltransferase"/>
</dbReference>
<keyword evidence="2" id="KW-1185">Reference proteome</keyword>
<dbReference type="PANTHER" id="PTHR28037:SF1">
    <property type="entry name" value="ALCOHOL O-ACETYLTRANSFERASE 1-RELATED"/>
    <property type="match status" value="1"/>
</dbReference>
<dbReference type="Pfam" id="PF07247">
    <property type="entry name" value="AATase"/>
    <property type="match status" value="1"/>
</dbReference>
<evidence type="ECO:0000313" key="1">
    <source>
        <dbReference type="EMBL" id="SCW02964.1"/>
    </source>
</evidence>
<reference evidence="2" key="1">
    <citation type="submission" date="2016-03" db="EMBL/GenBank/DDBJ databases">
        <authorList>
            <person name="Devillers H."/>
        </authorList>
    </citation>
    <scope>NUCLEOTIDE SEQUENCE [LARGE SCALE GENOMIC DNA]</scope>
</reference>
<dbReference type="EMBL" id="LT598490">
    <property type="protein sequence ID" value="SCW02964.1"/>
    <property type="molecule type" value="Genomic_DNA"/>
</dbReference>
<dbReference type="OMA" id="FAEINDF"/>
<dbReference type="InterPro" id="IPR010828">
    <property type="entry name" value="Atf2/Sli1-like"/>
</dbReference>
<dbReference type="STRING" id="4955.A0A1G4MGD5"/>
<name>A0A1G4MGD5_LACFM</name>
<proteinExistence type="predicted"/>
<dbReference type="OrthoDB" id="3979966at2759"/>
<dbReference type="AlphaFoldDB" id="A0A1G4MGD5"/>
<organism evidence="1 2">
    <name type="scientific">Lachancea fermentati</name>
    <name type="common">Zygosaccharomyces fermentati</name>
    <dbReference type="NCBI Taxonomy" id="4955"/>
    <lineage>
        <taxon>Eukaryota</taxon>
        <taxon>Fungi</taxon>
        <taxon>Dikarya</taxon>
        <taxon>Ascomycota</taxon>
        <taxon>Saccharomycotina</taxon>
        <taxon>Saccharomycetes</taxon>
        <taxon>Saccharomycetales</taxon>
        <taxon>Saccharomycetaceae</taxon>
        <taxon>Lachancea</taxon>
    </lineage>
</organism>
<dbReference type="Proteomes" id="UP000190831">
    <property type="component" value="Chromosome F"/>
</dbReference>
<dbReference type="GO" id="GO:0008080">
    <property type="term" value="F:N-acetyltransferase activity"/>
    <property type="evidence" value="ECO:0007669"/>
    <property type="project" value="TreeGrafter"/>
</dbReference>
<gene>
    <name evidence="1" type="ORF">LAFE_0F18162G</name>
</gene>
<protein>
    <submittedName>
        <fullName evidence="1">LAFE_0F18162g1_1</fullName>
    </submittedName>
</protein>
<accession>A0A1G4MGD5</accession>
<evidence type="ECO:0000313" key="2">
    <source>
        <dbReference type="Proteomes" id="UP000190831"/>
    </source>
</evidence>
<dbReference type="PANTHER" id="PTHR28037">
    <property type="entry name" value="ALCOHOL O-ACETYLTRANSFERASE 1-RELATED"/>
    <property type="match status" value="1"/>
</dbReference>
<sequence length="536" mass="62418">MIIILTKPKFPSSNSRSLEIKLNNMPPGTLLREMIENGHARPMGSIENIYGIFNRQKLYRNFSMFAEINDFCNERQLRAALRNLCLKNPILLHTIVPEIWPFNEKYYLSDEYYCMPRSQHEFIAILPELDLSDILANKQTQYQQVLEKAFREFESSNFCYTSEVYKLIATISIPYVGPSWRLICLPEKRGTEWRKFIFISNHCLCDGRSAANFFHDLKEELNCNIDNRLTVTTIFSYERDHYLLPKLPEPLEKRIDFRPPWSYFPKYLVWEPIVNHFKFSSNCATSRLDESFDGKTLLTEIINIDVQVLEKVRQLIKANVHEGGTITPFLEICWLISLHKWGAFSGKSWTKCLTDVFVPVDVRNLLPDDDDIRKSYRYGCNVAAIELNPWISQLDVEKNSDEFWALVSQNQNKITSLLQKKEQLNLIGFNTLDIVEKNFNLDRELCVHTLNKPRQGTLLSNLGIFPQNSQERDRYSLENLIFGQFQGSFRESFSMCVCSTDRKGMNIVLTTTSDLIPNSKSWEDLCSTFKSIISDT</sequence>